<name>A0A0E9RII8_ANGAN</name>
<dbReference type="EMBL" id="GBXM01079950">
    <property type="protein sequence ID" value="JAH28627.1"/>
    <property type="molecule type" value="Transcribed_RNA"/>
</dbReference>
<reference evidence="1" key="2">
    <citation type="journal article" date="2015" name="Fish Shellfish Immunol.">
        <title>Early steps in the European eel (Anguilla anguilla)-Vibrio vulnificus interaction in the gills: Role of the RtxA13 toxin.</title>
        <authorList>
            <person name="Callol A."/>
            <person name="Pajuelo D."/>
            <person name="Ebbesson L."/>
            <person name="Teles M."/>
            <person name="MacKenzie S."/>
            <person name="Amaro C."/>
        </authorList>
    </citation>
    <scope>NUCLEOTIDE SEQUENCE</scope>
</reference>
<evidence type="ECO:0000313" key="1">
    <source>
        <dbReference type="EMBL" id="JAH28627.1"/>
    </source>
</evidence>
<dbReference type="AlphaFoldDB" id="A0A0E9RII8"/>
<sequence>MVCFHWPDLYIGGGVTMCCFCV</sequence>
<accession>A0A0E9RII8</accession>
<proteinExistence type="predicted"/>
<organism evidence="1">
    <name type="scientific">Anguilla anguilla</name>
    <name type="common">European freshwater eel</name>
    <name type="synonym">Muraena anguilla</name>
    <dbReference type="NCBI Taxonomy" id="7936"/>
    <lineage>
        <taxon>Eukaryota</taxon>
        <taxon>Metazoa</taxon>
        <taxon>Chordata</taxon>
        <taxon>Craniata</taxon>
        <taxon>Vertebrata</taxon>
        <taxon>Euteleostomi</taxon>
        <taxon>Actinopterygii</taxon>
        <taxon>Neopterygii</taxon>
        <taxon>Teleostei</taxon>
        <taxon>Anguilliformes</taxon>
        <taxon>Anguillidae</taxon>
        <taxon>Anguilla</taxon>
    </lineage>
</organism>
<protein>
    <submittedName>
        <fullName evidence="1">Uncharacterized protein</fullName>
    </submittedName>
</protein>
<reference evidence="1" key="1">
    <citation type="submission" date="2014-11" db="EMBL/GenBank/DDBJ databases">
        <authorList>
            <person name="Amaro Gonzalez C."/>
        </authorList>
    </citation>
    <scope>NUCLEOTIDE SEQUENCE</scope>
</reference>